<dbReference type="Pfam" id="PF01900">
    <property type="entry name" value="RNase_P_Rpp14"/>
    <property type="match status" value="1"/>
</dbReference>
<evidence type="ECO:0000256" key="5">
    <source>
        <dbReference type="ARBA" id="ARBA00023242"/>
    </source>
</evidence>
<dbReference type="PANTHER" id="PTHR48414">
    <property type="entry name" value="POP5 HOMOLOG, RIBONUCLEASE P_MRP SUBUNIT"/>
    <property type="match status" value="1"/>
</dbReference>
<keyword evidence="3" id="KW-0698">rRNA processing</keyword>
<dbReference type="InterPro" id="IPR002759">
    <property type="entry name" value="Pop5/Rpp14/Rnp2-like"/>
</dbReference>
<dbReference type="InterPro" id="IPR038085">
    <property type="entry name" value="Rnp2-like_sf"/>
</dbReference>
<evidence type="ECO:0000313" key="9">
    <source>
        <dbReference type="RefSeq" id="XP_029656779.1"/>
    </source>
</evidence>
<dbReference type="RefSeq" id="XP_029656779.1">
    <property type="nucleotide sequence ID" value="XM_029800919.1"/>
</dbReference>
<evidence type="ECO:0000256" key="3">
    <source>
        <dbReference type="ARBA" id="ARBA00022552"/>
    </source>
</evidence>
<organism evidence="7 8">
    <name type="scientific">Octopus sinensis</name>
    <name type="common">East Asian common octopus</name>
    <dbReference type="NCBI Taxonomy" id="2607531"/>
    <lineage>
        <taxon>Eukaryota</taxon>
        <taxon>Metazoa</taxon>
        <taxon>Spiralia</taxon>
        <taxon>Lophotrochozoa</taxon>
        <taxon>Mollusca</taxon>
        <taxon>Cephalopoda</taxon>
        <taxon>Coleoidea</taxon>
        <taxon>Octopodiformes</taxon>
        <taxon>Octopoda</taxon>
        <taxon>Incirrata</taxon>
        <taxon>Octopodidae</taxon>
        <taxon>Octopus</taxon>
    </lineage>
</organism>
<dbReference type="KEGG" id="osn:115229507"/>
<evidence type="ECO:0000256" key="2">
    <source>
        <dbReference type="ARBA" id="ARBA00010800"/>
    </source>
</evidence>
<protein>
    <recommendedName>
        <fullName evidence="6">Ribonuclease P/MRP protein subunit POP5</fullName>
    </recommendedName>
</protein>
<dbReference type="InterPro" id="IPR016819">
    <property type="entry name" value="RNase_P/MRP_POP5"/>
</dbReference>
<accession>A0A6P7TV99</accession>
<evidence type="ECO:0000313" key="7">
    <source>
        <dbReference type="Proteomes" id="UP000515154"/>
    </source>
</evidence>
<keyword evidence="4" id="KW-0819">tRNA processing</keyword>
<dbReference type="GO" id="GO:0006364">
    <property type="term" value="P:rRNA processing"/>
    <property type="evidence" value="ECO:0007669"/>
    <property type="project" value="UniProtKB-KW"/>
</dbReference>
<dbReference type="GO" id="GO:0033204">
    <property type="term" value="F:ribonuclease P RNA binding"/>
    <property type="evidence" value="ECO:0007669"/>
    <property type="project" value="InterPro"/>
</dbReference>
<keyword evidence="7" id="KW-1185">Reference proteome</keyword>
<dbReference type="GO" id="GO:0005634">
    <property type="term" value="C:nucleus"/>
    <property type="evidence" value="ECO:0007669"/>
    <property type="project" value="UniProtKB-SubCell"/>
</dbReference>
<dbReference type="Gene3D" id="3.30.70.3250">
    <property type="entry name" value="Ribonuclease P, Pop5 subunit"/>
    <property type="match status" value="1"/>
</dbReference>
<sequence>MTSLLYGDYGLACIVGQLKVMYINPYQKIVIVRVGRECQNMVASVLPFIANIESVPLIVKTVHVSGSIRQCRRHFTIYHNAQTRKMLCTATSVEERQNIVNSFNQSLTNLNEFYT</sequence>
<reference evidence="8 9" key="1">
    <citation type="submission" date="2025-08" db="UniProtKB">
        <authorList>
            <consortium name="RefSeq"/>
        </authorList>
    </citation>
    <scope>IDENTIFICATION</scope>
</reference>
<dbReference type="Proteomes" id="UP000515154">
    <property type="component" value="Unplaced"/>
</dbReference>
<keyword evidence="5" id="KW-0539">Nucleus</keyword>
<evidence type="ECO:0000313" key="8">
    <source>
        <dbReference type="RefSeq" id="XP_029655703.1"/>
    </source>
</evidence>
<comment type="similarity">
    <text evidence="2">Belongs to the eukaryotic/archaeal RNase P protein component 2 family.</text>
</comment>
<dbReference type="SUPFAM" id="SSF160350">
    <property type="entry name" value="Rnp2-like"/>
    <property type="match status" value="1"/>
</dbReference>
<comment type="subcellular location">
    <subcellularLocation>
        <location evidence="1">Nucleus</location>
    </subcellularLocation>
</comment>
<gene>
    <name evidence="8" type="primary">LOC115229507</name>
    <name evidence="9" type="synonym">LOC115230792</name>
</gene>
<evidence type="ECO:0000256" key="1">
    <source>
        <dbReference type="ARBA" id="ARBA00004123"/>
    </source>
</evidence>
<dbReference type="PANTHER" id="PTHR48414:SF1">
    <property type="entry name" value="POP5 HOMOLOG, RIBONUCLEASE P_MRP SUBUNIT"/>
    <property type="match status" value="1"/>
</dbReference>
<dbReference type="RefSeq" id="XP_029655703.1">
    <property type="nucleotide sequence ID" value="XM_029799843.1"/>
</dbReference>
<evidence type="ECO:0000256" key="4">
    <source>
        <dbReference type="ARBA" id="ARBA00022694"/>
    </source>
</evidence>
<name>A0A6P7TV99_9MOLL</name>
<dbReference type="AlphaFoldDB" id="A0A6P7TV99"/>
<proteinExistence type="inferred from homology"/>
<dbReference type="GO" id="GO:0001682">
    <property type="term" value="P:tRNA 5'-leader removal"/>
    <property type="evidence" value="ECO:0007669"/>
    <property type="project" value="InterPro"/>
</dbReference>
<dbReference type="KEGG" id="osn:115230792"/>
<evidence type="ECO:0000256" key="6">
    <source>
        <dbReference type="ARBA" id="ARBA00044198"/>
    </source>
</evidence>
<dbReference type="PIRSF" id="PIRSF023803">
    <property type="entry name" value="Ribonuclease_P_prd"/>
    <property type="match status" value="1"/>
</dbReference>
<dbReference type="GO" id="GO:0030677">
    <property type="term" value="C:ribonuclease P complex"/>
    <property type="evidence" value="ECO:0007669"/>
    <property type="project" value="InterPro"/>
</dbReference>